<accession>A0A0F6W8R0</accession>
<organism evidence="1 2">
    <name type="scientific">Sandaracinus amylolyticus</name>
    <dbReference type="NCBI Taxonomy" id="927083"/>
    <lineage>
        <taxon>Bacteria</taxon>
        <taxon>Pseudomonadati</taxon>
        <taxon>Myxococcota</taxon>
        <taxon>Polyangia</taxon>
        <taxon>Polyangiales</taxon>
        <taxon>Sandaracinaceae</taxon>
        <taxon>Sandaracinus</taxon>
    </lineage>
</organism>
<dbReference type="AlphaFoldDB" id="A0A0F6W8R0"/>
<gene>
    <name evidence="1" type="ORF">DB32_007499</name>
</gene>
<evidence type="ECO:0000313" key="2">
    <source>
        <dbReference type="Proteomes" id="UP000034883"/>
    </source>
</evidence>
<keyword evidence="2" id="KW-1185">Reference proteome</keyword>
<reference evidence="1 2" key="1">
    <citation type="submission" date="2015-03" db="EMBL/GenBank/DDBJ databases">
        <title>Genome assembly of Sandaracinus amylolyticus DSM 53668.</title>
        <authorList>
            <person name="Sharma G."/>
            <person name="Subramanian S."/>
        </authorList>
    </citation>
    <scope>NUCLEOTIDE SEQUENCE [LARGE SCALE GENOMIC DNA]</scope>
    <source>
        <strain evidence="1 2">DSM 53668</strain>
    </source>
</reference>
<dbReference type="Proteomes" id="UP000034883">
    <property type="component" value="Chromosome"/>
</dbReference>
<protein>
    <submittedName>
        <fullName evidence="1">Uncharacterized protein</fullName>
    </submittedName>
</protein>
<sequence length="144" mass="16133">MTEPWLLHLPHRALRVGLDVARIARARGDLRDPRELEFRFGLHSHERRFVRELLAARTQLWVFRCDQLRACGDLVVVDMSAPRALRRCVVVELKQRVRVRAAPNHVQLANHTIAVAELAARGIVAPDPPVTALLGEVGVGTFAS</sequence>
<dbReference type="RefSeq" id="WP_157069870.1">
    <property type="nucleotide sequence ID" value="NZ_CP011125.1"/>
</dbReference>
<dbReference type="KEGG" id="samy:DB32_007499"/>
<dbReference type="EMBL" id="CP011125">
    <property type="protein sequence ID" value="AKF10350.1"/>
    <property type="molecule type" value="Genomic_DNA"/>
</dbReference>
<dbReference type="STRING" id="927083.DB32_007499"/>
<dbReference type="OrthoDB" id="5382445at2"/>
<proteinExistence type="predicted"/>
<evidence type="ECO:0000313" key="1">
    <source>
        <dbReference type="EMBL" id="AKF10350.1"/>
    </source>
</evidence>
<name>A0A0F6W8R0_9BACT</name>